<reference evidence="13 14" key="1">
    <citation type="journal article" date="2015" name="Antonie Van Leeuwenhoek">
        <title>Oceanobacillus bengalensis sp. nov., a bacterium isolated from seawater of the Bay of Bengal.</title>
        <authorList>
            <person name="Yongchang O."/>
            <person name="Xiang W."/>
            <person name="Wang G."/>
        </authorList>
    </citation>
    <scope>NUCLEOTIDE SEQUENCE [LARGE SCALE GENOMIC DNA]</scope>
    <source>
        <strain evidence="13 14">MCCC 1K00260</strain>
    </source>
</reference>
<dbReference type="PROSITE" id="PS00723">
    <property type="entry name" value="POLYPRENYL_SYNTHASE_1"/>
    <property type="match status" value="1"/>
</dbReference>
<evidence type="ECO:0000256" key="11">
    <source>
        <dbReference type="ARBA" id="ARBA00049399"/>
    </source>
</evidence>
<dbReference type="GO" id="GO:0005737">
    <property type="term" value="C:cytoplasm"/>
    <property type="evidence" value="ECO:0007669"/>
    <property type="project" value="UniProtKB-ARBA"/>
</dbReference>
<evidence type="ECO:0000256" key="10">
    <source>
        <dbReference type="ARBA" id="ARBA00032873"/>
    </source>
</evidence>
<evidence type="ECO:0000256" key="9">
    <source>
        <dbReference type="ARBA" id="ARBA00032380"/>
    </source>
</evidence>
<dbReference type="OrthoDB" id="9805316at2"/>
<keyword evidence="8" id="KW-0414">Isoprene biosynthesis</keyword>
<dbReference type="CDD" id="cd00685">
    <property type="entry name" value="Trans_IPPS_HT"/>
    <property type="match status" value="1"/>
</dbReference>
<keyword evidence="7" id="KW-0460">Magnesium</keyword>
<keyword evidence="6" id="KW-0479">Metal-binding</keyword>
<dbReference type="SUPFAM" id="SSF48576">
    <property type="entry name" value="Terpenoid synthases"/>
    <property type="match status" value="1"/>
</dbReference>
<dbReference type="GO" id="GO:0046872">
    <property type="term" value="F:metal ion binding"/>
    <property type="evidence" value="ECO:0007669"/>
    <property type="project" value="UniProtKB-KW"/>
</dbReference>
<organism evidence="13 14">
    <name type="scientific">Oceanobacillus bengalensis</name>
    <dbReference type="NCBI Taxonomy" id="1435466"/>
    <lineage>
        <taxon>Bacteria</taxon>
        <taxon>Bacillati</taxon>
        <taxon>Bacillota</taxon>
        <taxon>Bacilli</taxon>
        <taxon>Bacillales</taxon>
        <taxon>Bacillaceae</taxon>
        <taxon>Oceanobacillus</taxon>
    </lineage>
</organism>
<dbReference type="Gene3D" id="1.10.600.10">
    <property type="entry name" value="Farnesyl Diphosphate Synthase"/>
    <property type="match status" value="1"/>
</dbReference>
<dbReference type="SFLD" id="SFLDS00005">
    <property type="entry name" value="Isoprenoid_Synthase_Type_I"/>
    <property type="match status" value="1"/>
</dbReference>
<keyword evidence="5 12" id="KW-0808">Transferase</keyword>
<dbReference type="Proteomes" id="UP000281813">
    <property type="component" value="Unassembled WGS sequence"/>
</dbReference>
<dbReference type="FunFam" id="1.10.600.10:FF:000001">
    <property type="entry name" value="Geranylgeranyl diphosphate synthase"/>
    <property type="match status" value="1"/>
</dbReference>
<dbReference type="InterPro" id="IPR033749">
    <property type="entry name" value="Polyprenyl_synt_CS"/>
</dbReference>
<comment type="similarity">
    <text evidence="2 12">Belongs to the FPP/GGPP synthase family.</text>
</comment>
<dbReference type="SFLD" id="SFLDG01017">
    <property type="entry name" value="Polyprenyl_Transferase_Like"/>
    <property type="match status" value="1"/>
</dbReference>
<dbReference type="PROSITE" id="PS00444">
    <property type="entry name" value="POLYPRENYL_SYNTHASE_2"/>
    <property type="match status" value="1"/>
</dbReference>
<sequence>MSRELIGYIENSKELLQEALHQSLQKLLIPEQLKQSMLYSINAGGKRLRPILLMASYDAYANNNKKVLSSCLAVEMIHTYSLIHDDLPAMDNDDYRRGKPTNHKVFDESTAILAGDALLTYSFEIIAEDPLLNDTQKVEIIRLLSACGGPTGMVGGQILDMEAEKKSATLEELERIHTLKTGELIRFAIYTGAYLANASKEQLNYLTDFAYYLGLIFQVQDDILDVTGDEKKLGKRVGSDQENEKSTYPKLLGIGGAMKQKEIYVEKAKNALEKANAEDSYLMALTDYFSNRDY</sequence>
<evidence type="ECO:0000256" key="2">
    <source>
        <dbReference type="ARBA" id="ARBA00006706"/>
    </source>
</evidence>
<evidence type="ECO:0000256" key="6">
    <source>
        <dbReference type="ARBA" id="ARBA00022723"/>
    </source>
</evidence>
<dbReference type="GO" id="GO:0016114">
    <property type="term" value="P:terpenoid biosynthetic process"/>
    <property type="evidence" value="ECO:0007669"/>
    <property type="project" value="UniProtKB-ARBA"/>
</dbReference>
<comment type="catalytic activity">
    <reaction evidence="11">
        <text>isopentenyl diphosphate + (2E)-geranyl diphosphate = (2E,6E)-farnesyl diphosphate + diphosphate</text>
        <dbReference type="Rhea" id="RHEA:19361"/>
        <dbReference type="ChEBI" id="CHEBI:33019"/>
        <dbReference type="ChEBI" id="CHEBI:58057"/>
        <dbReference type="ChEBI" id="CHEBI:128769"/>
        <dbReference type="ChEBI" id="CHEBI:175763"/>
        <dbReference type="EC" id="2.5.1.10"/>
    </reaction>
</comment>
<keyword evidence="14" id="KW-1185">Reference proteome</keyword>
<comment type="cofactor">
    <cofactor evidence="1">
        <name>Mg(2+)</name>
        <dbReference type="ChEBI" id="CHEBI:18420"/>
    </cofactor>
</comment>
<dbReference type="PANTHER" id="PTHR43281:SF1">
    <property type="entry name" value="FARNESYL DIPHOSPHATE SYNTHASE"/>
    <property type="match status" value="1"/>
</dbReference>
<comment type="caution">
    <text evidence="13">The sequence shown here is derived from an EMBL/GenBank/DDBJ whole genome shotgun (WGS) entry which is preliminary data.</text>
</comment>
<dbReference type="Pfam" id="PF00348">
    <property type="entry name" value="polyprenyl_synt"/>
    <property type="match status" value="1"/>
</dbReference>
<dbReference type="AlphaFoldDB" id="A0A494Z185"/>
<accession>A0A494Z185</accession>
<evidence type="ECO:0000313" key="14">
    <source>
        <dbReference type="Proteomes" id="UP000281813"/>
    </source>
</evidence>
<evidence type="ECO:0000256" key="1">
    <source>
        <dbReference type="ARBA" id="ARBA00001946"/>
    </source>
</evidence>
<protein>
    <recommendedName>
        <fullName evidence="4">Farnesyl diphosphate synthase</fullName>
        <ecNumber evidence="3">2.5.1.10</ecNumber>
    </recommendedName>
    <alternativeName>
        <fullName evidence="10">(2E,6E)-farnesyl diphosphate synthase</fullName>
    </alternativeName>
    <alternativeName>
        <fullName evidence="9">Geranyltranstransferase</fullName>
    </alternativeName>
</protein>
<dbReference type="PANTHER" id="PTHR43281">
    <property type="entry name" value="FARNESYL DIPHOSPHATE SYNTHASE"/>
    <property type="match status" value="1"/>
</dbReference>
<dbReference type="GO" id="GO:0004337">
    <property type="term" value="F:(2E,6E)-farnesyl diphosphate synthase activity"/>
    <property type="evidence" value="ECO:0007669"/>
    <property type="project" value="UniProtKB-EC"/>
</dbReference>
<dbReference type="InterPro" id="IPR000092">
    <property type="entry name" value="Polyprenyl_synt"/>
</dbReference>
<dbReference type="NCBIfam" id="NF045485">
    <property type="entry name" value="FPPsyn"/>
    <property type="match status" value="1"/>
</dbReference>
<evidence type="ECO:0000256" key="5">
    <source>
        <dbReference type="ARBA" id="ARBA00022679"/>
    </source>
</evidence>
<proteinExistence type="inferred from homology"/>
<evidence type="ECO:0000256" key="8">
    <source>
        <dbReference type="ARBA" id="ARBA00023229"/>
    </source>
</evidence>
<evidence type="ECO:0000256" key="12">
    <source>
        <dbReference type="RuleBase" id="RU004466"/>
    </source>
</evidence>
<dbReference type="RefSeq" id="WP_121130490.1">
    <property type="nucleotide sequence ID" value="NZ_JBHUFK010000026.1"/>
</dbReference>
<dbReference type="EMBL" id="RBZO01000010">
    <property type="protein sequence ID" value="RKQ16055.1"/>
    <property type="molecule type" value="Genomic_DNA"/>
</dbReference>
<dbReference type="InterPro" id="IPR053378">
    <property type="entry name" value="Prenyl_diphosphate_synthase"/>
</dbReference>
<gene>
    <name evidence="13" type="ORF">D8M05_08110</name>
</gene>
<name>A0A494Z185_9BACI</name>
<dbReference type="EC" id="2.5.1.10" evidence="3"/>
<evidence type="ECO:0000256" key="4">
    <source>
        <dbReference type="ARBA" id="ARBA00015100"/>
    </source>
</evidence>
<evidence type="ECO:0000313" key="13">
    <source>
        <dbReference type="EMBL" id="RKQ16055.1"/>
    </source>
</evidence>
<evidence type="ECO:0000256" key="3">
    <source>
        <dbReference type="ARBA" id="ARBA00012439"/>
    </source>
</evidence>
<dbReference type="InterPro" id="IPR008949">
    <property type="entry name" value="Isoprenoid_synthase_dom_sf"/>
</dbReference>
<evidence type="ECO:0000256" key="7">
    <source>
        <dbReference type="ARBA" id="ARBA00022842"/>
    </source>
</evidence>